<name>K1R8M3_MAGGI</name>
<evidence type="ECO:0000313" key="12">
    <source>
        <dbReference type="EMBL" id="EKC30346.1"/>
    </source>
</evidence>
<dbReference type="SMART" id="SM00509">
    <property type="entry name" value="TFS2N"/>
    <property type="match status" value="1"/>
</dbReference>
<sequence length="650" mass="71732">MGKIDNSYLLDLIILGILMQHTPQDLKEKLLETLDDDNNVIDMDGVLAVITILETYPITRDVLEQTRIGKYVNELRKKTDNEQLAKRAKKLVRNWQKLINPEVNGDHGGVAPSHPSVAALSGNGSKPCSPALSQKSLSPVVSQNVVRSSLSKQYPGYKPNTPTQNFNQSVKPSTPKLPQPPRSKPNTPNMPQYLKSGLSPSFSTSDLKGYSTPKASKFPKLNSVHSSPDLSSTVISSQTDRLSNNGSPSNDVELKGRLSRNVSHESLSSLSGSVKDIPQHSHSTRENGRSLSSYSGSVHDDQSLNSKTNVANKKRTRNENQNASSKSESMSYKTVANGSAAPSPVMFSDKSMLNSSRISPSSSTSFSGGGKQQTLPSRRNANLAVSTDTQKPLDKAIKTPKVKTTLQIIADLRAKSGQSIGNQVIHQIETNQIQKESDVLPSVLPPGARPKRRRKQEDLQMSSTPLRPPSSLSQTKRELVENYLESSITPSSAVDMSPFKYELSQSESLGKEESSIDITDSSEVDTSFRPSEVQSKEHYDLRDSINTDTVKKEAPQKVLTLEEIYSQLRPIDYSSVDYDSMETEEEECEVPKCEEEVSENVLERLHNSEWSEVNGLYDINGAWKDWTQTVTVASHNDEPLYILPYVLTDD</sequence>
<dbReference type="GO" id="GO:0010628">
    <property type="term" value="P:positive regulation of gene expression"/>
    <property type="evidence" value="ECO:0007669"/>
    <property type="project" value="TreeGrafter"/>
</dbReference>
<feature type="region of interest" description="Disordered" evidence="11">
    <location>
        <begin position="436"/>
        <end position="475"/>
    </location>
</feature>
<feature type="compositionally biased region" description="Low complexity" evidence="11">
    <location>
        <begin position="462"/>
        <end position="473"/>
    </location>
</feature>
<evidence type="ECO:0000256" key="9">
    <source>
        <dbReference type="ARBA" id="ARBA00031968"/>
    </source>
</evidence>
<dbReference type="InterPro" id="IPR035441">
    <property type="entry name" value="TFIIS/LEDGF_dom_sf"/>
</dbReference>
<dbReference type="GO" id="GO:0016592">
    <property type="term" value="C:mediator complex"/>
    <property type="evidence" value="ECO:0007669"/>
    <property type="project" value="InterPro"/>
</dbReference>
<evidence type="ECO:0000256" key="10">
    <source>
        <dbReference type="PROSITE-ProRule" id="PRU00649"/>
    </source>
</evidence>
<dbReference type="PROSITE" id="PS51319">
    <property type="entry name" value="TFIIS_N"/>
    <property type="match status" value="1"/>
</dbReference>
<dbReference type="HOGENOM" id="CLU_415209_0_0_1"/>
<evidence type="ECO:0000256" key="5">
    <source>
        <dbReference type="ARBA" id="ARBA00023159"/>
    </source>
</evidence>
<dbReference type="PANTHER" id="PTHR15201:SF1">
    <property type="entry name" value="MEDIATOR OF RNA POLYMERASE II TRANSCRIPTION SUBUNIT 26"/>
    <property type="match status" value="1"/>
</dbReference>
<feature type="region of interest" description="Disordered" evidence="11">
    <location>
        <begin position="505"/>
        <end position="536"/>
    </location>
</feature>
<dbReference type="Pfam" id="PF15693">
    <property type="entry name" value="Med26_C"/>
    <property type="match status" value="1"/>
</dbReference>
<dbReference type="GO" id="GO:0003712">
    <property type="term" value="F:transcription coregulator activity"/>
    <property type="evidence" value="ECO:0007669"/>
    <property type="project" value="TreeGrafter"/>
</dbReference>
<feature type="compositionally biased region" description="Polar residues" evidence="11">
    <location>
        <begin position="160"/>
        <end position="172"/>
    </location>
</feature>
<dbReference type="InterPro" id="IPR017923">
    <property type="entry name" value="TFIIS_N"/>
</dbReference>
<feature type="compositionally biased region" description="Low complexity" evidence="11">
    <location>
        <begin position="516"/>
        <end position="527"/>
    </location>
</feature>
<comment type="subcellular location">
    <subcellularLocation>
        <location evidence="1 10">Nucleus</location>
    </subcellularLocation>
</comment>
<dbReference type="InterPro" id="IPR042376">
    <property type="entry name" value="MED26"/>
</dbReference>
<evidence type="ECO:0000256" key="6">
    <source>
        <dbReference type="ARBA" id="ARBA00023163"/>
    </source>
</evidence>
<evidence type="ECO:0000256" key="7">
    <source>
        <dbReference type="ARBA" id="ARBA00023242"/>
    </source>
</evidence>
<dbReference type="PANTHER" id="PTHR15201">
    <property type="entry name" value="CRSP70"/>
    <property type="match status" value="1"/>
</dbReference>
<feature type="compositionally biased region" description="Basic and acidic residues" evidence="11">
    <location>
        <begin position="277"/>
        <end position="288"/>
    </location>
</feature>
<organism evidence="12">
    <name type="scientific">Magallana gigas</name>
    <name type="common">Pacific oyster</name>
    <name type="synonym">Crassostrea gigas</name>
    <dbReference type="NCBI Taxonomy" id="29159"/>
    <lineage>
        <taxon>Eukaryota</taxon>
        <taxon>Metazoa</taxon>
        <taxon>Spiralia</taxon>
        <taxon>Lophotrochozoa</taxon>
        <taxon>Mollusca</taxon>
        <taxon>Bivalvia</taxon>
        <taxon>Autobranchia</taxon>
        <taxon>Pteriomorphia</taxon>
        <taxon>Ostreida</taxon>
        <taxon>Ostreoidea</taxon>
        <taxon>Ostreidae</taxon>
        <taxon>Magallana</taxon>
    </lineage>
</organism>
<evidence type="ECO:0000256" key="11">
    <source>
        <dbReference type="SAM" id="MobiDB-lite"/>
    </source>
</evidence>
<evidence type="ECO:0000256" key="1">
    <source>
        <dbReference type="ARBA" id="ARBA00004123"/>
    </source>
</evidence>
<evidence type="ECO:0000256" key="3">
    <source>
        <dbReference type="ARBA" id="ARBA00019686"/>
    </source>
</evidence>
<dbReference type="GO" id="GO:0006357">
    <property type="term" value="P:regulation of transcription by RNA polymerase II"/>
    <property type="evidence" value="ECO:0007669"/>
    <property type="project" value="InterPro"/>
</dbReference>
<feature type="compositionally biased region" description="Polar residues" evidence="11">
    <location>
        <begin position="372"/>
        <end position="389"/>
    </location>
</feature>
<evidence type="ECO:0000256" key="8">
    <source>
        <dbReference type="ARBA" id="ARBA00030125"/>
    </source>
</evidence>
<feature type="compositionally biased region" description="Polar residues" evidence="11">
    <location>
        <begin position="122"/>
        <end position="152"/>
    </location>
</feature>
<dbReference type="Gene3D" id="1.20.930.10">
    <property type="entry name" value="Conserved domain common to transcription factors TFIIS, elongin A, CRSP70"/>
    <property type="match status" value="1"/>
</dbReference>
<dbReference type="AlphaFoldDB" id="K1R8M3"/>
<dbReference type="InParanoid" id="K1R8M3"/>
<reference evidence="12" key="1">
    <citation type="journal article" date="2012" name="Nature">
        <title>The oyster genome reveals stress adaptation and complexity of shell formation.</title>
        <authorList>
            <person name="Zhang G."/>
            <person name="Fang X."/>
            <person name="Guo X."/>
            <person name="Li L."/>
            <person name="Luo R."/>
            <person name="Xu F."/>
            <person name="Yang P."/>
            <person name="Zhang L."/>
            <person name="Wang X."/>
            <person name="Qi H."/>
            <person name="Xiong Z."/>
            <person name="Que H."/>
            <person name="Xie Y."/>
            <person name="Holland P.W."/>
            <person name="Paps J."/>
            <person name="Zhu Y."/>
            <person name="Wu F."/>
            <person name="Chen Y."/>
            <person name="Wang J."/>
            <person name="Peng C."/>
            <person name="Meng J."/>
            <person name="Yang L."/>
            <person name="Liu J."/>
            <person name="Wen B."/>
            <person name="Zhang N."/>
            <person name="Huang Z."/>
            <person name="Zhu Q."/>
            <person name="Feng Y."/>
            <person name="Mount A."/>
            <person name="Hedgecock D."/>
            <person name="Xu Z."/>
            <person name="Liu Y."/>
            <person name="Domazet-Loso T."/>
            <person name="Du Y."/>
            <person name="Sun X."/>
            <person name="Zhang S."/>
            <person name="Liu B."/>
            <person name="Cheng P."/>
            <person name="Jiang X."/>
            <person name="Li J."/>
            <person name="Fan D."/>
            <person name="Wang W."/>
            <person name="Fu W."/>
            <person name="Wang T."/>
            <person name="Wang B."/>
            <person name="Zhang J."/>
            <person name="Peng Z."/>
            <person name="Li Y."/>
            <person name="Li N."/>
            <person name="Wang J."/>
            <person name="Chen M."/>
            <person name="He Y."/>
            <person name="Tan F."/>
            <person name="Song X."/>
            <person name="Zheng Q."/>
            <person name="Huang R."/>
            <person name="Yang H."/>
            <person name="Du X."/>
            <person name="Chen L."/>
            <person name="Yang M."/>
            <person name="Gaffney P.M."/>
            <person name="Wang S."/>
            <person name="Luo L."/>
            <person name="She Z."/>
            <person name="Ming Y."/>
            <person name="Huang W."/>
            <person name="Zhang S."/>
            <person name="Huang B."/>
            <person name="Zhang Y."/>
            <person name="Qu T."/>
            <person name="Ni P."/>
            <person name="Miao G."/>
            <person name="Wang J."/>
            <person name="Wang Q."/>
            <person name="Steinberg C.E."/>
            <person name="Wang H."/>
            <person name="Li N."/>
            <person name="Qian L."/>
            <person name="Zhang G."/>
            <person name="Li Y."/>
            <person name="Yang H."/>
            <person name="Liu X."/>
            <person name="Wang J."/>
            <person name="Yin Y."/>
            <person name="Wang J."/>
        </authorList>
    </citation>
    <scope>NUCLEOTIDE SEQUENCE [LARGE SCALE GENOMIC DNA]</scope>
    <source>
        <strain evidence="12">05x7-T-G4-1.051#20</strain>
    </source>
</reference>
<dbReference type="CDD" id="cd00183">
    <property type="entry name" value="TFIIS_I"/>
    <property type="match status" value="1"/>
</dbReference>
<dbReference type="SUPFAM" id="SSF47676">
    <property type="entry name" value="Conserved domain common to transcription factors TFIIS, elongin A, CRSP70"/>
    <property type="match status" value="1"/>
</dbReference>
<keyword evidence="7 10" id="KW-0539">Nucleus</keyword>
<keyword evidence="4" id="KW-0805">Transcription regulation</keyword>
<feature type="compositionally biased region" description="Low complexity" evidence="11">
    <location>
        <begin position="259"/>
        <end position="273"/>
    </location>
</feature>
<feature type="compositionally biased region" description="Low complexity" evidence="11">
    <location>
        <begin position="351"/>
        <end position="366"/>
    </location>
</feature>
<dbReference type="InterPro" id="IPR003617">
    <property type="entry name" value="TFIIS/CRSP70_N_sub"/>
</dbReference>
<dbReference type="Pfam" id="PF08711">
    <property type="entry name" value="Med26"/>
    <property type="match status" value="1"/>
</dbReference>
<keyword evidence="6" id="KW-0804">Transcription</keyword>
<dbReference type="InterPro" id="IPR031416">
    <property type="entry name" value="Med26_C"/>
</dbReference>
<comment type="similarity">
    <text evidence="2">Belongs to the Mediator complex subunit 26 family.</text>
</comment>
<proteinExistence type="inferred from homology"/>
<evidence type="ECO:0000256" key="2">
    <source>
        <dbReference type="ARBA" id="ARBA00009681"/>
    </source>
</evidence>
<feature type="compositionally biased region" description="Polar residues" evidence="11">
    <location>
        <begin position="223"/>
        <end position="250"/>
    </location>
</feature>
<protein>
    <recommendedName>
        <fullName evidence="3">Mediator of RNA polymerase II transcription subunit 26</fullName>
    </recommendedName>
    <alternativeName>
        <fullName evidence="8">Cofactor required for Sp1 transcriptional activation subunit 7</fullName>
    </alternativeName>
    <alternativeName>
        <fullName evidence="9">Mediator complex subunit 26</fullName>
    </alternativeName>
</protein>
<feature type="compositionally biased region" description="Polar residues" evidence="11">
    <location>
        <begin position="319"/>
        <end position="337"/>
    </location>
</feature>
<dbReference type="GO" id="GO:0070847">
    <property type="term" value="C:core mediator complex"/>
    <property type="evidence" value="ECO:0007669"/>
    <property type="project" value="TreeGrafter"/>
</dbReference>
<evidence type="ECO:0000256" key="4">
    <source>
        <dbReference type="ARBA" id="ARBA00023015"/>
    </source>
</evidence>
<accession>K1R8M3</accession>
<feature type="region of interest" description="Disordered" evidence="11">
    <location>
        <begin position="102"/>
        <end position="389"/>
    </location>
</feature>
<dbReference type="EMBL" id="JH817605">
    <property type="protein sequence ID" value="EKC30346.1"/>
    <property type="molecule type" value="Genomic_DNA"/>
</dbReference>
<keyword evidence="5" id="KW-0010">Activator</keyword>
<gene>
    <name evidence="12" type="ORF">CGI_10021818</name>
</gene>